<gene>
    <name evidence="2" type="ORF">SAMEA4029010_CIC11G00000003790</name>
</gene>
<reference evidence="2 3" key="1">
    <citation type="submission" date="2016-10" db="EMBL/GenBank/DDBJ databases">
        <authorList>
            <person name="de Groot N.N."/>
        </authorList>
    </citation>
    <scope>NUCLEOTIDE SEQUENCE [LARGE SCALE GENOMIC DNA]</scope>
    <source>
        <strain evidence="2 3">CBS 141442</strain>
    </source>
</reference>
<organism evidence="2 3">
    <name type="scientific">Sungouiella intermedia</name>
    <dbReference type="NCBI Taxonomy" id="45354"/>
    <lineage>
        <taxon>Eukaryota</taxon>
        <taxon>Fungi</taxon>
        <taxon>Dikarya</taxon>
        <taxon>Ascomycota</taxon>
        <taxon>Saccharomycotina</taxon>
        <taxon>Pichiomycetes</taxon>
        <taxon>Metschnikowiaceae</taxon>
        <taxon>Sungouiella</taxon>
    </lineage>
</organism>
<evidence type="ECO:0000313" key="2">
    <source>
        <dbReference type="EMBL" id="SGZ53539.1"/>
    </source>
</evidence>
<dbReference type="InterPro" id="IPR055509">
    <property type="entry name" value="DUF7082"/>
</dbReference>
<name>A0A1L0BQL9_9ASCO</name>
<protein>
    <submittedName>
        <fullName evidence="2">CIC11C00000003790</fullName>
    </submittedName>
</protein>
<keyword evidence="3" id="KW-1185">Reference proteome</keyword>
<dbReference type="PANTHER" id="PTHR39463">
    <property type="entry name" value="MEDUSA"/>
    <property type="match status" value="1"/>
</dbReference>
<accession>A0A1L0BQL9</accession>
<evidence type="ECO:0000259" key="1">
    <source>
        <dbReference type="Pfam" id="PF23305"/>
    </source>
</evidence>
<evidence type="ECO:0000313" key="3">
    <source>
        <dbReference type="Proteomes" id="UP000182334"/>
    </source>
</evidence>
<dbReference type="EMBL" id="LT635759">
    <property type="protein sequence ID" value="SGZ53539.1"/>
    <property type="molecule type" value="Genomic_DNA"/>
</dbReference>
<dbReference type="Proteomes" id="UP000182334">
    <property type="component" value="Chromosome IV"/>
</dbReference>
<dbReference type="PANTHER" id="PTHR39463:SF1">
    <property type="entry name" value="MEDUSA"/>
    <property type="match status" value="1"/>
</dbReference>
<dbReference type="Pfam" id="PF23305">
    <property type="entry name" value="DUF7082"/>
    <property type="match status" value="1"/>
</dbReference>
<sequence>MFFSQPELNLLRTSTLLSEYIRKHLEFINSPIQLDVSPSVNQVMCGWNEEEVKVGRRLVHLNVARESYAKFQIEAEPISAESYTPGDGRLVVSCISWEEKGRKVVTSVDLILVLEFIVGELFSIEEKSRIRRNLQFLKPWTITRSGSESKRIFNSIMAMDNPRPRNIEKDLKVFDWSELFVAVEKVLSKYSANPNAPPPVQFQSIGKILSEESEKANVGQTLRKDTPLSLSSSDCAVGVCRGPSVNGHQGPTPIPINPFLDLPQHFNSPALKFGNTRGQTNVQLERELSNYLRHNVMDQARPIQPQTIHAR</sequence>
<dbReference type="GO" id="GO:0005634">
    <property type="term" value="C:nucleus"/>
    <property type="evidence" value="ECO:0007669"/>
    <property type="project" value="TreeGrafter"/>
</dbReference>
<dbReference type="OrthoDB" id="1751210at2759"/>
<proteinExistence type="predicted"/>
<dbReference type="AlphaFoldDB" id="A0A1L0BQL9"/>
<feature type="domain" description="DUF7082" evidence="1">
    <location>
        <begin position="32"/>
        <end position="187"/>
    </location>
</feature>
<dbReference type="STRING" id="45354.A0A1L0BQL9"/>